<gene>
    <name evidence="5" type="ORF">LXN57_09300</name>
</gene>
<keyword evidence="3" id="KW-0804">Transcription</keyword>
<dbReference type="InterPro" id="IPR018060">
    <property type="entry name" value="HTH_AraC"/>
</dbReference>
<dbReference type="RefSeq" id="WP_251797608.1">
    <property type="nucleotide sequence ID" value="NZ_JAMQOL010000010.1"/>
</dbReference>
<dbReference type="SMART" id="SM00342">
    <property type="entry name" value="HTH_ARAC"/>
    <property type="match status" value="1"/>
</dbReference>
<dbReference type="Gene3D" id="1.10.10.60">
    <property type="entry name" value="Homeodomain-like"/>
    <property type="match status" value="1"/>
</dbReference>
<keyword evidence="2" id="KW-0238">DNA-binding</keyword>
<sequence length="338" mass="37248">MAGVPLTTRPGTPGADAPVHFSLTTADVDEARAFCRRMFYGPLRVDPVGDRTGFAFHGDVVSLGPITVGEISYGSDIHLTIADLETSYHVLAPLSGTLRSWHRGAAVLADQTRAAVYRPVGDIALDWPGTCRLLSVKVERAALERELDAALDQQIVSPLLLGDSFNLLEAPGRTWVSLVRLFFGELMRGQGLAAQPRMAGRWRDMVVSGLALTVEHPYGEEPAGMRGPNRPRTVKRTLDAMHAEPWRPFTATDLAGIAGVGVRVLQESFRQHVGMSPLTYLRRLRLDGVHAELSRSDPWQVNVSEVAYRWGFTHLGRFAGAYRDRYGVSPSQTLRERR</sequence>
<organism evidence="5 6">
    <name type="scientific">Paractinoplanes hotanensis</name>
    <dbReference type="NCBI Taxonomy" id="2906497"/>
    <lineage>
        <taxon>Bacteria</taxon>
        <taxon>Bacillati</taxon>
        <taxon>Actinomycetota</taxon>
        <taxon>Actinomycetes</taxon>
        <taxon>Micromonosporales</taxon>
        <taxon>Micromonosporaceae</taxon>
        <taxon>Paractinoplanes</taxon>
    </lineage>
</organism>
<evidence type="ECO:0000259" key="4">
    <source>
        <dbReference type="PROSITE" id="PS01124"/>
    </source>
</evidence>
<dbReference type="PANTHER" id="PTHR46796">
    <property type="entry name" value="HTH-TYPE TRANSCRIPTIONAL ACTIVATOR RHAS-RELATED"/>
    <property type="match status" value="1"/>
</dbReference>
<evidence type="ECO:0000313" key="6">
    <source>
        <dbReference type="Proteomes" id="UP001523216"/>
    </source>
</evidence>
<dbReference type="PANTHER" id="PTHR46796:SF12">
    <property type="entry name" value="HTH-TYPE DNA-BINDING TRANSCRIPTIONAL ACTIVATOR EUTR"/>
    <property type="match status" value="1"/>
</dbReference>
<dbReference type="Pfam" id="PF12833">
    <property type="entry name" value="HTH_18"/>
    <property type="match status" value="1"/>
</dbReference>
<proteinExistence type="predicted"/>
<reference evidence="5 6" key="1">
    <citation type="submission" date="2022-06" db="EMBL/GenBank/DDBJ databases">
        <title>Actinoplanes abujensis sp. nov., isolated from Nigerian arid soil.</title>
        <authorList>
            <person name="Ding P."/>
        </authorList>
    </citation>
    <scope>NUCLEOTIDE SEQUENCE [LARGE SCALE GENOMIC DNA]</scope>
    <source>
        <strain evidence="6">TRM88002</strain>
    </source>
</reference>
<evidence type="ECO:0000256" key="2">
    <source>
        <dbReference type="ARBA" id="ARBA00023125"/>
    </source>
</evidence>
<accession>A0ABT0XX41</accession>
<dbReference type="InterPro" id="IPR018062">
    <property type="entry name" value="HTH_AraC-typ_CS"/>
</dbReference>
<evidence type="ECO:0000313" key="5">
    <source>
        <dbReference type="EMBL" id="MCM4077762.1"/>
    </source>
</evidence>
<keyword evidence="1" id="KW-0805">Transcription regulation</keyword>
<evidence type="ECO:0000256" key="1">
    <source>
        <dbReference type="ARBA" id="ARBA00023015"/>
    </source>
</evidence>
<dbReference type="InterPro" id="IPR050204">
    <property type="entry name" value="AraC_XylS_family_regulators"/>
</dbReference>
<dbReference type="PROSITE" id="PS01124">
    <property type="entry name" value="HTH_ARAC_FAMILY_2"/>
    <property type="match status" value="1"/>
</dbReference>
<dbReference type="SUPFAM" id="SSF46689">
    <property type="entry name" value="Homeodomain-like"/>
    <property type="match status" value="2"/>
</dbReference>
<dbReference type="InterPro" id="IPR035418">
    <property type="entry name" value="AraC-bd_2"/>
</dbReference>
<dbReference type="InterPro" id="IPR009057">
    <property type="entry name" value="Homeodomain-like_sf"/>
</dbReference>
<feature type="domain" description="HTH araC/xylS-type" evidence="4">
    <location>
        <begin position="235"/>
        <end position="336"/>
    </location>
</feature>
<name>A0ABT0XX41_9ACTN</name>
<dbReference type="Proteomes" id="UP001523216">
    <property type="component" value="Unassembled WGS sequence"/>
</dbReference>
<dbReference type="Pfam" id="PF14525">
    <property type="entry name" value="AraC_binding_2"/>
    <property type="match status" value="1"/>
</dbReference>
<evidence type="ECO:0000256" key="3">
    <source>
        <dbReference type="ARBA" id="ARBA00023163"/>
    </source>
</evidence>
<comment type="caution">
    <text evidence="5">The sequence shown here is derived from an EMBL/GenBank/DDBJ whole genome shotgun (WGS) entry which is preliminary data.</text>
</comment>
<protein>
    <submittedName>
        <fullName evidence="5">AraC family transcriptional regulator</fullName>
    </submittedName>
</protein>
<dbReference type="EMBL" id="JAMQOL010000010">
    <property type="protein sequence ID" value="MCM4077762.1"/>
    <property type="molecule type" value="Genomic_DNA"/>
</dbReference>
<dbReference type="PROSITE" id="PS00041">
    <property type="entry name" value="HTH_ARAC_FAMILY_1"/>
    <property type="match status" value="1"/>
</dbReference>
<keyword evidence="6" id="KW-1185">Reference proteome</keyword>